<dbReference type="InterPro" id="IPR000700">
    <property type="entry name" value="PAS-assoc_C"/>
</dbReference>
<feature type="domain" description="PAC" evidence="15">
    <location>
        <begin position="528"/>
        <end position="581"/>
    </location>
</feature>
<dbReference type="Gene3D" id="3.30.450.20">
    <property type="entry name" value="PAS domain"/>
    <property type="match status" value="4"/>
</dbReference>
<dbReference type="SMART" id="SM00387">
    <property type="entry name" value="HATPase_c"/>
    <property type="match status" value="1"/>
</dbReference>
<dbReference type="PRINTS" id="PR00344">
    <property type="entry name" value="BCTRLSENSOR"/>
</dbReference>
<comment type="catalytic activity">
    <reaction evidence="1">
        <text>ATP + protein L-histidine = ADP + protein N-phospho-L-histidine.</text>
        <dbReference type="EC" id="2.7.13.3"/>
    </reaction>
</comment>
<evidence type="ECO:0000256" key="12">
    <source>
        <dbReference type="ARBA" id="ARBA00023136"/>
    </source>
</evidence>
<dbReference type="SUPFAM" id="SSF55785">
    <property type="entry name" value="PYP-like sensor domain (PAS domain)"/>
    <property type="match status" value="4"/>
</dbReference>
<comment type="subcellular location">
    <subcellularLocation>
        <location evidence="2">Cell membrane</location>
    </subcellularLocation>
    <subcellularLocation>
        <location evidence="3">Membrane raft</location>
        <topology evidence="3">Multi-pass membrane protein</topology>
    </subcellularLocation>
</comment>
<evidence type="ECO:0000256" key="3">
    <source>
        <dbReference type="ARBA" id="ARBA00004314"/>
    </source>
</evidence>
<protein>
    <recommendedName>
        <fullName evidence="4">histidine kinase</fullName>
        <ecNumber evidence="4">2.7.13.3</ecNumber>
    </recommendedName>
</protein>
<dbReference type="Gene3D" id="1.10.287.130">
    <property type="match status" value="1"/>
</dbReference>
<dbReference type="PANTHER" id="PTHR43304:SF1">
    <property type="entry name" value="PAC DOMAIN-CONTAINING PROTEIN"/>
    <property type="match status" value="1"/>
</dbReference>
<evidence type="ECO:0000256" key="9">
    <source>
        <dbReference type="ARBA" id="ARBA00022777"/>
    </source>
</evidence>
<dbReference type="Pfam" id="PF13426">
    <property type="entry name" value="PAS_9"/>
    <property type="match status" value="1"/>
</dbReference>
<dbReference type="CDD" id="cd00130">
    <property type="entry name" value="PAS"/>
    <property type="match status" value="2"/>
</dbReference>
<dbReference type="AlphaFoldDB" id="A0A1G1WKH4"/>
<evidence type="ECO:0000313" key="17">
    <source>
        <dbReference type="Proteomes" id="UP000176645"/>
    </source>
</evidence>
<keyword evidence="11" id="KW-0902">Two-component regulatory system</keyword>
<keyword evidence="5" id="KW-1003">Cell membrane</keyword>
<dbReference type="InterPro" id="IPR001610">
    <property type="entry name" value="PAC"/>
</dbReference>
<evidence type="ECO:0000259" key="13">
    <source>
        <dbReference type="PROSITE" id="PS50109"/>
    </source>
</evidence>
<dbReference type="Pfam" id="PF08448">
    <property type="entry name" value="PAS_4"/>
    <property type="match status" value="1"/>
</dbReference>
<evidence type="ECO:0000256" key="4">
    <source>
        <dbReference type="ARBA" id="ARBA00012438"/>
    </source>
</evidence>
<organism evidence="16 17">
    <name type="scientific">Candidatus Woykebacteria bacterium RBG_19FT_COMBO_43_10</name>
    <dbReference type="NCBI Taxonomy" id="1802598"/>
    <lineage>
        <taxon>Bacteria</taxon>
        <taxon>Candidatus Woykeibacteriota</taxon>
    </lineage>
</organism>
<feature type="domain" description="PAC" evidence="15">
    <location>
        <begin position="261"/>
        <end position="311"/>
    </location>
</feature>
<dbReference type="InterPro" id="IPR000014">
    <property type="entry name" value="PAS"/>
</dbReference>
<dbReference type="InterPro" id="IPR036890">
    <property type="entry name" value="HATPase_C_sf"/>
</dbReference>
<dbReference type="InterPro" id="IPR003594">
    <property type="entry name" value="HATPase_dom"/>
</dbReference>
<dbReference type="SUPFAM" id="SSF47384">
    <property type="entry name" value="Homodimeric domain of signal transducing histidine kinase"/>
    <property type="match status" value="1"/>
</dbReference>
<dbReference type="InterPro" id="IPR035965">
    <property type="entry name" value="PAS-like_dom_sf"/>
</dbReference>
<dbReference type="FunFam" id="3.30.565.10:FF:000023">
    <property type="entry name" value="PAS domain-containing sensor histidine kinase"/>
    <property type="match status" value="1"/>
</dbReference>
<evidence type="ECO:0000256" key="7">
    <source>
        <dbReference type="ARBA" id="ARBA00022679"/>
    </source>
</evidence>
<evidence type="ECO:0000256" key="2">
    <source>
        <dbReference type="ARBA" id="ARBA00004236"/>
    </source>
</evidence>
<dbReference type="InterPro" id="IPR005467">
    <property type="entry name" value="His_kinase_dom"/>
</dbReference>
<keyword evidence="12" id="KW-0472">Membrane</keyword>
<accession>A0A1G1WKH4</accession>
<keyword evidence="6" id="KW-0597">Phosphoprotein</keyword>
<dbReference type="Pfam" id="PF02518">
    <property type="entry name" value="HATPase_c"/>
    <property type="match status" value="1"/>
</dbReference>
<dbReference type="InterPro" id="IPR004358">
    <property type="entry name" value="Sig_transdc_His_kin-like_C"/>
</dbReference>
<evidence type="ECO:0000256" key="6">
    <source>
        <dbReference type="ARBA" id="ARBA00022553"/>
    </source>
</evidence>
<dbReference type="PROSITE" id="PS50112">
    <property type="entry name" value="PAS"/>
    <property type="match status" value="2"/>
</dbReference>
<dbReference type="CDD" id="cd00082">
    <property type="entry name" value="HisKA"/>
    <property type="match status" value="1"/>
</dbReference>
<keyword evidence="8" id="KW-0547">Nucleotide-binding</keyword>
<dbReference type="EC" id="2.7.13.3" evidence="4"/>
<sequence>MSPQKTVYKFTSESHIGSKKTRSISKADTCLYQTCFEEAPISLWEEDFYEVKKYFGRLRKQGVENFREYFETHPKAVSKCASLVKITRVNKATLKFYDAKRKKDLQVGLNKVFGEESYGTFREELIALAEGRTKFEVETTTRTLKGRKNYIALKVRVASGYEETLSKVLISITDLTENRQIEESLGASEKKYSTLVEKGNDGIIIIQDSLLKFVNQKTTEITDFAVKSAIGKPFIDFVSPEYKELVMARYKKRLAGEKVPEKYEIELLAKGGRKIPVEVSASLIEHEGRPADMAILRDITDRREVEKTLQEEKGKLDAIYKTIKDGLALYDRNGRVIFMNPSLKKLFGVKTNLLGVERAKIARHRRKYFKYYLERYDDSLETQRQVYAGKSISNVMMKIHSKPARYLEGNYVPIKDAKNHVVGMSASFRNVTVLKNQSEKIAKQLLEMEKQKERVQAIFNNVEEGVYIFDKNLKIIQANNACEIMADCEEKEMIGKTYYEIFGCRDKVGHFYPEFDPVSKVITTKESVPYDEHLHTSKNGKQRWVGVSYTPIFNGAGDIEQIVGVVRDITAIKELEKAKSEFVSVASHELRTPLTVINGYLSLLLSGDLGKLGSEKSKLTFCTILNKVKHETERLTKLVGELLSVSRIEEGRLRLVLRKLPIIKLVDEITSDFKAMAAMKGVRLQVIHKGRENGRNYYVMADQDKFKEILVNLLDNAIKFTESGGEIVISYTEKKGQIDIGVKDTGVGIEPTMLPRVFDKFQQISGSYLKENKGTGLGLFIVKSLVEMHKGKIWVESEVGAGTEFNFSLPLVDQ</sequence>
<dbReference type="SMART" id="SM00086">
    <property type="entry name" value="PAC"/>
    <property type="match status" value="3"/>
</dbReference>
<dbReference type="PANTHER" id="PTHR43304">
    <property type="entry name" value="PHYTOCHROME-LIKE PROTEIN CPH1"/>
    <property type="match status" value="1"/>
</dbReference>
<dbReference type="InterPro" id="IPR003661">
    <property type="entry name" value="HisK_dim/P_dom"/>
</dbReference>
<dbReference type="GO" id="GO:0000155">
    <property type="term" value="F:phosphorelay sensor kinase activity"/>
    <property type="evidence" value="ECO:0007669"/>
    <property type="project" value="InterPro"/>
</dbReference>
<keyword evidence="7" id="KW-0808">Transferase</keyword>
<feature type="domain" description="PAS" evidence="14">
    <location>
        <begin position="451"/>
        <end position="502"/>
    </location>
</feature>
<dbReference type="InterPro" id="IPR013656">
    <property type="entry name" value="PAS_4"/>
</dbReference>
<dbReference type="InterPro" id="IPR036097">
    <property type="entry name" value="HisK_dim/P_sf"/>
</dbReference>
<proteinExistence type="predicted"/>
<dbReference type="FunFam" id="1.10.287.130:FF:000001">
    <property type="entry name" value="Two-component sensor histidine kinase"/>
    <property type="match status" value="1"/>
</dbReference>
<dbReference type="CDD" id="cd16922">
    <property type="entry name" value="HATPase_EvgS-ArcB-TorS-like"/>
    <property type="match status" value="1"/>
</dbReference>
<dbReference type="SUPFAM" id="SSF55874">
    <property type="entry name" value="ATPase domain of HSP90 chaperone/DNA topoisomerase II/histidine kinase"/>
    <property type="match status" value="1"/>
</dbReference>
<dbReference type="Pfam" id="PF00512">
    <property type="entry name" value="HisKA"/>
    <property type="match status" value="1"/>
</dbReference>
<dbReference type="Proteomes" id="UP000176645">
    <property type="component" value="Unassembled WGS sequence"/>
</dbReference>
<evidence type="ECO:0000259" key="15">
    <source>
        <dbReference type="PROSITE" id="PS50113"/>
    </source>
</evidence>
<keyword evidence="10" id="KW-0067">ATP-binding</keyword>
<feature type="domain" description="Histidine kinase" evidence="13">
    <location>
        <begin position="585"/>
        <end position="813"/>
    </location>
</feature>
<name>A0A1G1WKH4_9BACT</name>
<evidence type="ECO:0000313" key="16">
    <source>
        <dbReference type="EMBL" id="OGY28183.1"/>
    </source>
</evidence>
<dbReference type="Gene3D" id="3.30.565.10">
    <property type="entry name" value="Histidine kinase-like ATPase, C-terminal domain"/>
    <property type="match status" value="1"/>
</dbReference>
<dbReference type="GO" id="GO:0005886">
    <property type="term" value="C:plasma membrane"/>
    <property type="evidence" value="ECO:0007669"/>
    <property type="project" value="UniProtKB-SubCell"/>
</dbReference>
<gene>
    <name evidence="16" type="ORF">A2Z42_04775</name>
</gene>
<evidence type="ECO:0000256" key="11">
    <source>
        <dbReference type="ARBA" id="ARBA00023012"/>
    </source>
</evidence>
<evidence type="ECO:0000256" key="1">
    <source>
        <dbReference type="ARBA" id="ARBA00000085"/>
    </source>
</evidence>
<dbReference type="NCBIfam" id="TIGR00229">
    <property type="entry name" value="sensory_box"/>
    <property type="match status" value="3"/>
</dbReference>
<dbReference type="Pfam" id="PF13188">
    <property type="entry name" value="PAS_8"/>
    <property type="match status" value="1"/>
</dbReference>
<dbReference type="EMBL" id="MHCU01000011">
    <property type="protein sequence ID" value="OGY28183.1"/>
    <property type="molecule type" value="Genomic_DNA"/>
</dbReference>
<dbReference type="PROSITE" id="PS50109">
    <property type="entry name" value="HIS_KIN"/>
    <property type="match status" value="1"/>
</dbReference>
<reference evidence="16 17" key="1">
    <citation type="journal article" date="2016" name="Nat. Commun.">
        <title>Thousands of microbial genomes shed light on interconnected biogeochemical processes in an aquifer system.</title>
        <authorList>
            <person name="Anantharaman K."/>
            <person name="Brown C.T."/>
            <person name="Hug L.A."/>
            <person name="Sharon I."/>
            <person name="Castelle C.J."/>
            <person name="Probst A.J."/>
            <person name="Thomas B.C."/>
            <person name="Singh A."/>
            <person name="Wilkins M.J."/>
            <person name="Karaoz U."/>
            <person name="Brodie E.L."/>
            <person name="Williams K.H."/>
            <person name="Hubbard S.S."/>
            <person name="Banfield J.F."/>
        </authorList>
    </citation>
    <scope>NUCLEOTIDE SEQUENCE [LARGE SCALE GENOMIC DNA]</scope>
</reference>
<dbReference type="SMART" id="SM00388">
    <property type="entry name" value="HisKA"/>
    <property type="match status" value="1"/>
</dbReference>
<dbReference type="InterPro" id="IPR052162">
    <property type="entry name" value="Sensor_kinase/Photoreceptor"/>
</dbReference>
<evidence type="ECO:0000259" key="14">
    <source>
        <dbReference type="PROSITE" id="PS50112"/>
    </source>
</evidence>
<evidence type="ECO:0000256" key="8">
    <source>
        <dbReference type="ARBA" id="ARBA00022741"/>
    </source>
</evidence>
<dbReference type="GO" id="GO:0005524">
    <property type="term" value="F:ATP binding"/>
    <property type="evidence" value="ECO:0007669"/>
    <property type="project" value="UniProtKB-KW"/>
</dbReference>
<comment type="caution">
    <text evidence="16">The sequence shown here is derived from an EMBL/GenBank/DDBJ whole genome shotgun (WGS) entry which is preliminary data.</text>
</comment>
<dbReference type="GO" id="GO:0045121">
    <property type="term" value="C:membrane raft"/>
    <property type="evidence" value="ECO:0007669"/>
    <property type="project" value="UniProtKB-SubCell"/>
</dbReference>
<evidence type="ECO:0000256" key="5">
    <source>
        <dbReference type="ARBA" id="ARBA00022475"/>
    </source>
</evidence>
<dbReference type="PROSITE" id="PS50113">
    <property type="entry name" value="PAC"/>
    <property type="match status" value="2"/>
</dbReference>
<evidence type="ECO:0000256" key="10">
    <source>
        <dbReference type="ARBA" id="ARBA00022840"/>
    </source>
</evidence>
<dbReference type="SMART" id="SM00091">
    <property type="entry name" value="PAS"/>
    <property type="match status" value="4"/>
</dbReference>
<feature type="domain" description="PAS" evidence="14">
    <location>
        <begin position="312"/>
        <end position="348"/>
    </location>
</feature>
<keyword evidence="9" id="KW-0418">Kinase</keyword>